<dbReference type="Gene3D" id="1.20.120.450">
    <property type="entry name" value="dinb family like domain"/>
    <property type="match status" value="1"/>
</dbReference>
<proteinExistence type="predicted"/>
<dbReference type="GO" id="GO:0046872">
    <property type="term" value="F:metal ion binding"/>
    <property type="evidence" value="ECO:0007669"/>
    <property type="project" value="InterPro"/>
</dbReference>
<comment type="caution">
    <text evidence="2">The sequence shown here is derived from an EMBL/GenBank/DDBJ whole genome shotgun (WGS) entry which is preliminary data.</text>
</comment>
<dbReference type="RefSeq" id="WP_136452922.1">
    <property type="nucleotide sequence ID" value="NZ_SSWH01000002.1"/>
</dbReference>
<dbReference type="NCBIfam" id="TIGR03083">
    <property type="entry name" value="maleylpyruvate isomerase family mycothiol-dependent enzyme"/>
    <property type="match status" value="1"/>
</dbReference>
<protein>
    <submittedName>
        <fullName evidence="2">Maleylpyruvate isomerase family mycothiol-dependent enzyme</fullName>
    </submittedName>
</protein>
<keyword evidence="3" id="KW-1185">Reference proteome</keyword>
<dbReference type="OrthoDB" id="5178565at2"/>
<reference evidence="2 3" key="1">
    <citation type="submission" date="2019-04" db="EMBL/GenBank/DDBJ databases">
        <authorList>
            <person name="Liu Q."/>
            <person name="Xin Y.-H."/>
        </authorList>
    </citation>
    <scope>NUCLEOTIDE SEQUENCE [LARGE SCALE GENOMIC DNA]</scope>
    <source>
        <strain evidence="2 3">AM23</strain>
    </source>
</reference>
<keyword evidence="2" id="KW-0413">Isomerase</keyword>
<dbReference type="AlphaFoldDB" id="A0A4S5E819"/>
<name>A0A4S5E819_9MICC</name>
<dbReference type="InterPro" id="IPR024344">
    <property type="entry name" value="MDMPI_metal-binding"/>
</dbReference>
<dbReference type="EMBL" id="SSWH01000002">
    <property type="protein sequence ID" value="THJ67724.1"/>
    <property type="molecule type" value="Genomic_DNA"/>
</dbReference>
<sequence>MARTSRAEIWNAVHDERRALIDDLAVLETDQWHKASSCPGWDVHDVLAHLVDTARTTRLGFVRQLVAARFDFDRANAAGIEREKSPRPEHTLDAFRAVRSHTATPPAALATRLVEAFVHGEDIRRPLTIRGNYPPELVAHALAHQVRTSVKIGGGKEIAQGCHLVASDTGFDHGDGPEVRGPAIALLLAVSGRPVRTDDIAGPGVLHLLPRQGT</sequence>
<accession>A0A4S5E819</accession>
<evidence type="ECO:0000259" key="1">
    <source>
        <dbReference type="Pfam" id="PF11716"/>
    </source>
</evidence>
<evidence type="ECO:0000313" key="3">
    <source>
        <dbReference type="Proteomes" id="UP000305233"/>
    </source>
</evidence>
<dbReference type="Proteomes" id="UP000305233">
    <property type="component" value="Unassembled WGS sequence"/>
</dbReference>
<dbReference type="GO" id="GO:0016853">
    <property type="term" value="F:isomerase activity"/>
    <property type="evidence" value="ECO:0007669"/>
    <property type="project" value="UniProtKB-KW"/>
</dbReference>
<organism evidence="2 3">
    <name type="scientific">Arthrobacter echini</name>
    <dbReference type="NCBI Taxonomy" id="1529066"/>
    <lineage>
        <taxon>Bacteria</taxon>
        <taxon>Bacillati</taxon>
        <taxon>Actinomycetota</taxon>
        <taxon>Actinomycetes</taxon>
        <taxon>Micrococcales</taxon>
        <taxon>Micrococcaceae</taxon>
        <taxon>Arthrobacter</taxon>
    </lineage>
</organism>
<evidence type="ECO:0000313" key="2">
    <source>
        <dbReference type="EMBL" id="THJ67724.1"/>
    </source>
</evidence>
<gene>
    <name evidence="2" type="ORF">E8P82_02470</name>
</gene>
<keyword evidence="2" id="KW-0670">Pyruvate</keyword>
<dbReference type="Pfam" id="PF11716">
    <property type="entry name" value="MDMPI_N"/>
    <property type="match status" value="1"/>
</dbReference>
<dbReference type="InterPro" id="IPR017517">
    <property type="entry name" value="Maleyloyr_isom"/>
</dbReference>
<dbReference type="SUPFAM" id="SSF109854">
    <property type="entry name" value="DinB/YfiT-like putative metalloenzymes"/>
    <property type="match status" value="1"/>
</dbReference>
<dbReference type="InterPro" id="IPR034660">
    <property type="entry name" value="DinB/YfiT-like"/>
</dbReference>
<feature type="domain" description="Mycothiol-dependent maleylpyruvate isomerase metal-binding" evidence="1">
    <location>
        <begin position="14"/>
        <end position="103"/>
    </location>
</feature>